<comment type="caution">
    <text evidence="1">The sequence shown here is derived from an EMBL/GenBank/DDBJ whole genome shotgun (WGS) entry which is preliminary data.</text>
</comment>
<dbReference type="Proteomes" id="UP001060085">
    <property type="component" value="Linkage Group LG01"/>
</dbReference>
<proteinExistence type="predicted"/>
<gene>
    <name evidence="1" type="ORF">M9H77_02524</name>
</gene>
<accession>A0ACC0C8Y0</accession>
<keyword evidence="2" id="KW-1185">Reference proteome</keyword>
<evidence type="ECO:0000313" key="1">
    <source>
        <dbReference type="EMBL" id="KAI5681297.1"/>
    </source>
</evidence>
<protein>
    <submittedName>
        <fullName evidence="1">Uncharacterized protein</fullName>
    </submittedName>
</protein>
<dbReference type="EMBL" id="CM044701">
    <property type="protein sequence ID" value="KAI5681297.1"/>
    <property type="molecule type" value="Genomic_DNA"/>
</dbReference>
<organism evidence="1 2">
    <name type="scientific">Catharanthus roseus</name>
    <name type="common">Madagascar periwinkle</name>
    <name type="synonym">Vinca rosea</name>
    <dbReference type="NCBI Taxonomy" id="4058"/>
    <lineage>
        <taxon>Eukaryota</taxon>
        <taxon>Viridiplantae</taxon>
        <taxon>Streptophyta</taxon>
        <taxon>Embryophyta</taxon>
        <taxon>Tracheophyta</taxon>
        <taxon>Spermatophyta</taxon>
        <taxon>Magnoliopsida</taxon>
        <taxon>eudicotyledons</taxon>
        <taxon>Gunneridae</taxon>
        <taxon>Pentapetalae</taxon>
        <taxon>asterids</taxon>
        <taxon>lamiids</taxon>
        <taxon>Gentianales</taxon>
        <taxon>Apocynaceae</taxon>
        <taxon>Rauvolfioideae</taxon>
        <taxon>Vinceae</taxon>
        <taxon>Catharanthinae</taxon>
        <taxon>Catharanthus</taxon>
    </lineage>
</organism>
<name>A0ACC0C8Y0_CATRO</name>
<evidence type="ECO:0000313" key="2">
    <source>
        <dbReference type="Proteomes" id="UP001060085"/>
    </source>
</evidence>
<reference evidence="2" key="1">
    <citation type="journal article" date="2023" name="Nat. Plants">
        <title>Single-cell RNA sequencing provides a high-resolution roadmap for understanding the multicellular compartmentation of specialized metabolism.</title>
        <authorList>
            <person name="Sun S."/>
            <person name="Shen X."/>
            <person name="Li Y."/>
            <person name="Li Y."/>
            <person name="Wang S."/>
            <person name="Li R."/>
            <person name="Zhang H."/>
            <person name="Shen G."/>
            <person name="Guo B."/>
            <person name="Wei J."/>
            <person name="Xu J."/>
            <person name="St-Pierre B."/>
            <person name="Chen S."/>
            <person name="Sun C."/>
        </authorList>
    </citation>
    <scope>NUCLEOTIDE SEQUENCE [LARGE SCALE GENOMIC DNA]</scope>
</reference>
<sequence length="110" mass="13213">MSERRFDRRPYVTLSCECREGRKKKVRLDSDDEDEEEEVPERINLGDNWKLYVKDGRHNHKIGVYHHAYAHAARLTDDQLKLTEEFSRCQIHMILYDFSNLLTHILLILQ</sequence>